<name>A0A2U2RM11_9MICO</name>
<reference evidence="2 3" key="1">
    <citation type="submission" date="2018-05" db="EMBL/GenBank/DDBJ databases">
        <title>Brachybacterium sp. M1HQ-2T, whole genome shotgun sequence.</title>
        <authorList>
            <person name="Tuo L."/>
        </authorList>
    </citation>
    <scope>NUCLEOTIDE SEQUENCE [LARGE SCALE GENOMIC DNA]</scope>
    <source>
        <strain evidence="2 3">M1HQ-2</strain>
    </source>
</reference>
<protein>
    <recommendedName>
        <fullName evidence="4">WXG100 family type VII secretion target</fullName>
    </recommendedName>
</protein>
<dbReference type="AlphaFoldDB" id="A0A2U2RM11"/>
<feature type="region of interest" description="Disordered" evidence="1">
    <location>
        <begin position="78"/>
        <end position="99"/>
    </location>
</feature>
<dbReference type="RefSeq" id="WP_109275505.1">
    <property type="nucleotide sequence ID" value="NZ_QFKX01000002.1"/>
</dbReference>
<proteinExistence type="predicted"/>
<organism evidence="2 3">
    <name type="scientific">Brachybacterium endophyticum</name>
    <dbReference type="NCBI Taxonomy" id="2182385"/>
    <lineage>
        <taxon>Bacteria</taxon>
        <taxon>Bacillati</taxon>
        <taxon>Actinomycetota</taxon>
        <taxon>Actinomycetes</taxon>
        <taxon>Micrococcales</taxon>
        <taxon>Dermabacteraceae</taxon>
        <taxon>Brachybacterium</taxon>
    </lineage>
</organism>
<gene>
    <name evidence="2" type="ORF">DEO23_08415</name>
</gene>
<dbReference type="EMBL" id="QFKX01000002">
    <property type="protein sequence ID" value="PWH06909.1"/>
    <property type="molecule type" value="Genomic_DNA"/>
</dbReference>
<dbReference type="Proteomes" id="UP000245590">
    <property type="component" value="Unassembled WGS sequence"/>
</dbReference>
<sequence>MTGFLGCDTARMITLAERLAGAAGRLAAQGELLTAAAGVSWEGPDAEAFREGSARARTEAASCAADLTDAAQKILVHAQEQERASSAEDSPPPSLADLAERLGTPLRDPLPWGHPEQDWGDAVRHDLFGLSDEELREIARPVPLGYRDHEEMMEAVRRTTDRAGEVVGGLVERARDLADSWGEPVRARDDEYDLDPVFEKHGSHLRHVLTAPVPYAGEVQTAMDIHGRVSDALDSVERAAQERGYGEAVAPVVSVARAHGALGEAVLGEHSVLGEAASHIDSSLGSSLQSVWETTHALGQGDLGGAAQAMENNAYRQLGIGVHALTTTPAPMLGDAASSYLGAGADVLDSPVFAGTSVNGDQLRRAQAAVDGATEIWERGRTNIADMKPALDLRKQYAPMPWDD</sequence>
<keyword evidence="3" id="KW-1185">Reference proteome</keyword>
<comment type="caution">
    <text evidence="2">The sequence shown here is derived from an EMBL/GenBank/DDBJ whole genome shotgun (WGS) entry which is preliminary data.</text>
</comment>
<evidence type="ECO:0000313" key="3">
    <source>
        <dbReference type="Proteomes" id="UP000245590"/>
    </source>
</evidence>
<dbReference type="OrthoDB" id="4792313at2"/>
<accession>A0A2U2RM11</accession>
<evidence type="ECO:0000313" key="2">
    <source>
        <dbReference type="EMBL" id="PWH06909.1"/>
    </source>
</evidence>
<evidence type="ECO:0000256" key="1">
    <source>
        <dbReference type="SAM" id="MobiDB-lite"/>
    </source>
</evidence>
<evidence type="ECO:0008006" key="4">
    <source>
        <dbReference type="Google" id="ProtNLM"/>
    </source>
</evidence>